<sequence length="431" mass="48780">MAALTAEQLEAELKRKAAAGIAPTNSANTERYNQIKTSIQNQVQPKPAQPAQQPFRLDPGQSYVRRELEGAGFTNIGYDKGRNMVTAGGMDVLQPDKVVNGSSIASGDRLKQAISQIRERENQKKQQDLYTRLESMLGSAPKPQEFNYNAEADPVYQAALRRAGANAQTATGNAMAEMNRRGLLNSTIMGDRAAQIQQGEYGRVSDEILPQLIQQAYGRYRDTYSDQYQQYRDQVGDVGNLLSTTNQLGQQALDNQFRDQSFDRGVLESDRAFDRGVLESDRQFEFAKGQQEWENTFNSKQFDWQKAQQAWENTFQEKNFQQEMKEAAAARGLQWANLKQNQKEFIAQQAFREKEFKYQQDQDVIANDLAKQKLNSPGDYDYKSDPDFAEDAAAMVQEPIKAREALRANAQAYIDKYGVEGYNYLITTVNK</sequence>
<gene>
    <name evidence="1" type="ORF">DFP97_11278</name>
</gene>
<dbReference type="AlphaFoldDB" id="A0A368VSR4"/>
<name>A0A368VSR4_9BACL</name>
<protein>
    <submittedName>
        <fullName evidence="1">Uncharacterized protein</fullName>
    </submittedName>
</protein>
<dbReference type="Proteomes" id="UP000252415">
    <property type="component" value="Unassembled WGS sequence"/>
</dbReference>
<dbReference type="RefSeq" id="WP_114381775.1">
    <property type="nucleotide sequence ID" value="NZ_QPJD01000012.1"/>
</dbReference>
<evidence type="ECO:0000313" key="2">
    <source>
        <dbReference type="Proteomes" id="UP000252415"/>
    </source>
</evidence>
<organism evidence="1 2">
    <name type="scientific">Paenibacillus prosopidis</name>
    <dbReference type="NCBI Taxonomy" id="630520"/>
    <lineage>
        <taxon>Bacteria</taxon>
        <taxon>Bacillati</taxon>
        <taxon>Bacillota</taxon>
        <taxon>Bacilli</taxon>
        <taxon>Bacillales</taxon>
        <taxon>Paenibacillaceae</taxon>
        <taxon>Paenibacillus</taxon>
    </lineage>
</organism>
<keyword evidence="2" id="KW-1185">Reference proteome</keyword>
<evidence type="ECO:0000313" key="1">
    <source>
        <dbReference type="EMBL" id="RCW44214.1"/>
    </source>
</evidence>
<dbReference type="OrthoDB" id="2566281at2"/>
<proteinExistence type="predicted"/>
<reference evidence="1 2" key="1">
    <citation type="submission" date="2018-07" db="EMBL/GenBank/DDBJ databases">
        <title>Genomic Encyclopedia of Type Strains, Phase III (KMG-III): the genomes of soil and plant-associated and newly described type strains.</title>
        <authorList>
            <person name="Whitman W."/>
        </authorList>
    </citation>
    <scope>NUCLEOTIDE SEQUENCE [LARGE SCALE GENOMIC DNA]</scope>
    <source>
        <strain evidence="1 2">CECT 7506</strain>
    </source>
</reference>
<accession>A0A368VSR4</accession>
<comment type="caution">
    <text evidence="1">The sequence shown here is derived from an EMBL/GenBank/DDBJ whole genome shotgun (WGS) entry which is preliminary data.</text>
</comment>
<dbReference type="EMBL" id="QPJD01000012">
    <property type="protein sequence ID" value="RCW44214.1"/>
    <property type="molecule type" value="Genomic_DNA"/>
</dbReference>